<dbReference type="Proteomes" id="UP000494172">
    <property type="component" value="Unassembled WGS sequence"/>
</dbReference>
<dbReference type="Gene3D" id="3.80.10.10">
    <property type="entry name" value="Ribonuclease Inhibitor"/>
    <property type="match status" value="1"/>
</dbReference>
<dbReference type="EMBL" id="CABVPX010000014">
    <property type="protein sequence ID" value="VWB79481.1"/>
    <property type="molecule type" value="Genomic_DNA"/>
</dbReference>
<reference evidence="1 2" key="1">
    <citation type="submission" date="2019-09" db="EMBL/GenBank/DDBJ databases">
        <authorList>
            <person name="Depoorter E."/>
        </authorList>
    </citation>
    <scope>NUCLEOTIDE SEQUENCE [LARGE SCALE GENOMIC DNA]</scope>
    <source>
        <strain evidence="1">LMG 24066</strain>
    </source>
</reference>
<protein>
    <submittedName>
        <fullName evidence="1">Uncharacterized protein</fullName>
    </submittedName>
</protein>
<dbReference type="RefSeq" id="WP_059237350.1">
    <property type="nucleotide sequence ID" value="NZ_CABVPX010000014.1"/>
</dbReference>
<dbReference type="InterPro" id="IPR032675">
    <property type="entry name" value="LRR_dom_sf"/>
</dbReference>
<evidence type="ECO:0000313" key="2">
    <source>
        <dbReference type="Proteomes" id="UP000494172"/>
    </source>
</evidence>
<gene>
    <name evidence="1" type="ORF">BAR24066_03746</name>
</gene>
<evidence type="ECO:0000313" key="1">
    <source>
        <dbReference type="EMBL" id="VWB79481.1"/>
    </source>
</evidence>
<sequence>MTHPLDSAGYRRLLDLQRRIHDACEREGAEDGHDHSDPAEPLWLTDFNHVDVAPMRAGLHVRYFGEAWGEPLDRVLACLAEREVASLVTDLAFSGPDEGANGTREWDFGPLLDSDAHFPMLRSLYVRPTEPADHNLSMIVRRGLIMQEGGEIARFVAKAPFLAELTVPNAPDARFFDVPLPHLGRLRIGGSSDTQQFIDRLAGSDNLSSLGCLDFSESTELHAAWKHERGAGSVTSFDAYERLLRSPAGQRLHTLHLRNTCLDLEALEALQALHPRLQFMVIQASGGGYVSHFKRNVFPWRHLIQPDPGDA</sequence>
<proteinExistence type="predicted"/>
<comment type="caution">
    <text evidence="1">The sequence shown here is derived from an EMBL/GenBank/DDBJ whole genome shotgun (WGS) entry which is preliminary data.</text>
</comment>
<organism evidence="1 2">
    <name type="scientific">Burkholderia arboris</name>
    <dbReference type="NCBI Taxonomy" id="488730"/>
    <lineage>
        <taxon>Bacteria</taxon>
        <taxon>Pseudomonadati</taxon>
        <taxon>Pseudomonadota</taxon>
        <taxon>Betaproteobacteria</taxon>
        <taxon>Burkholderiales</taxon>
        <taxon>Burkholderiaceae</taxon>
        <taxon>Burkholderia</taxon>
        <taxon>Burkholderia cepacia complex</taxon>
    </lineage>
</organism>
<accession>A0A9Q9SJU5</accession>
<name>A0A9Q9SJU5_9BURK</name>
<dbReference type="AlphaFoldDB" id="A0A9Q9SJU5"/>